<reference evidence="9 10" key="1">
    <citation type="submission" date="2020-12" db="EMBL/GenBank/DDBJ databases">
        <title>Metabolic potential, ecology and presence of endohyphal bacteria is reflected in genomic diversity of Mucoromycotina.</title>
        <authorList>
            <person name="Muszewska A."/>
            <person name="Okrasinska A."/>
            <person name="Steczkiewicz K."/>
            <person name="Drgas O."/>
            <person name="Orlowska M."/>
            <person name="Perlinska-Lenart U."/>
            <person name="Aleksandrzak-Piekarczyk T."/>
            <person name="Szatraj K."/>
            <person name="Zielenkiewicz U."/>
            <person name="Pilsyk S."/>
            <person name="Malc E."/>
            <person name="Mieczkowski P."/>
            <person name="Kruszewska J.S."/>
            <person name="Biernat P."/>
            <person name="Pawlowska J."/>
        </authorList>
    </citation>
    <scope>NUCLEOTIDE SEQUENCE [LARGE SCALE GENOMIC DNA]</scope>
    <source>
        <strain evidence="9 10">CBS 142.35</strain>
    </source>
</reference>
<comment type="similarity">
    <text evidence="1">Belongs to the short-chain dehydrogenases/reductases (SDR) family.</text>
</comment>
<accession>A0A8H7RY18</accession>
<protein>
    <recommendedName>
        <fullName evidence="7">Dihydropteridine reductase</fullName>
        <ecNumber evidence="6">1.5.1.34</ecNumber>
    </recommendedName>
    <alternativeName>
        <fullName evidence="8">Quinoid dihydropteridine reductase</fullName>
    </alternativeName>
</protein>
<dbReference type="GO" id="GO:0070402">
    <property type="term" value="F:NADPH binding"/>
    <property type="evidence" value="ECO:0007669"/>
    <property type="project" value="TreeGrafter"/>
</dbReference>
<evidence type="ECO:0000256" key="2">
    <source>
        <dbReference type="ARBA" id="ARBA00011738"/>
    </source>
</evidence>
<dbReference type="FunFam" id="3.40.50.720:FF:000157">
    <property type="entry name" value="Quinoid dihydropteridine reductase"/>
    <property type="match status" value="1"/>
</dbReference>
<comment type="caution">
    <text evidence="9">The sequence shown here is derived from an EMBL/GenBank/DDBJ whole genome shotgun (WGS) entry which is preliminary data.</text>
</comment>
<dbReference type="OrthoDB" id="1204at2759"/>
<dbReference type="Proteomes" id="UP000646827">
    <property type="component" value="Unassembled WGS sequence"/>
</dbReference>
<evidence type="ECO:0000256" key="7">
    <source>
        <dbReference type="ARBA" id="ARBA00039520"/>
    </source>
</evidence>
<organism evidence="9 10">
    <name type="scientific">Circinella minor</name>
    <dbReference type="NCBI Taxonomy" id="1195481"/>
    <lineage>
        <taxon>Eukaryota</taxon>
        <taxon>Fungi</taxon>
        <taxon>Fungi incertae sedis</taxon>
        <taxon>Mucoromycota</taxon>
        <taxon>Mucoromycotina</taxon>
        <taxon>Mucoromycetes</taxon>
        <taxon>Mucorales</taxon>
        <taxon>Lichtheimiaceae</taxon>
        <taxon>Circinella</taxon>
    </lineage>
</organism>
<evidence type="ECO:0000256" key="5">
    <source>
        <dbReference type="ARBA" id="ARBA00023007"/>
    </source>
</evidence>
<evidence type="ECO:0000313" key="9">
    <source>
        <dbReference type="EMBL" id="KAG2219914.1"/>
    </source>
</evidence>
<sequence length="264" mass="27995">MKNPTVLQKFIKPTCFASGSCLLYYCLYSINMSHLAVYGGAGALGRVLVNYFKERGWAVTNIDLVENKAAQFNTLVNANEDLQTQATKLDQSFETLLKGEKLKALFCVAGGWAGGNAASKNFIKNSDLMLKQSVSSSLIAARLAARHLDDNGLLVLTGALAALNPTPGMIGYGISKAAVHHLVQDLAAPGGGLPKGAKATAICPVTLDTPANRQAMPDADFSSWTPLETIAKQLHGYSTGEIPLANGKIIEILTKDGNTAFNQI</sequence>
<dbReference type="CDD" id="cd05334">
    <property type="entry name" value="DHPR_SDR_c_like"/>
    <property type="match status" value="1"/>
</dbReference>
<dbReference type="Pfam" id="PF00106">
    <property type="entry name" value="adh_short"/>
    <property type="match status" value="1"/>
</dbReference>
<dbReference type="GO" id="GO:0004155">
    <property type="term" value="F:6,7-dihydropteridine reductase activity"/>
    <property type="evidence" value="ECO:0007669"/>
    <property type="project" value="UniProtKB-EC"/>
</dbReference>
<dbReference type="GO" id="GO:0006559">
    <property type="term" value="P:L-phenylalanine catabolic process"/>
    <property type="evidence" value="ECO:0007669"/>
    <property type="project" value="TreeGrafter"/>
</dbReference>
<dbReference type="GO" id="GO:0006729">
    <property type="term" value="P:tetrahydrobiopterin biosynthetic process"/>
    <property type="evidence" value="ECO:0007669"/>
    <property type="project" value="UniProtKB-KW"/>
</dbReference>
<dbReference type="Gene3D" id="3.40.50.720">
    <property type="entry name" value="NAD(P)-binding Rossmann-like Domain"/>
    <property type="match status" value="1"/>
</dbReference>
<evidence type="ECO:0000313" key="10">
    <source>
        <dbReference type="Proteomes" id="UP000646827"/>
    </source>
</evidence>
<evidence type="ECO:0000256" key="1">
    <source>
        <dbReference type="ARBA" id="ARBA00006484"/>
    </source>
</evidence>
<dbReference type="InterPro" id="IPR036291">
    <property type="entry name" value="NAD(P)-bd_dom_sf"/>
</dbReference>
<dbReference type="PANTHER" id="PTHR15104:SF0">
    <property type="entry name" value="DIHYDROPTERIDINE REDUCTASE"/>
    <property type="match status" value="1"/>
</dbReference>
<dbReference type="EMBL" id="JAEPRB010000159">
    <property type="protein sequence ID" value="KAG2219914.1"/>
    <property type="molecule type" value="Genomic_DNA"/>
</dbReference>
<gene>
    <name evidence="9" type="ORF">INT45_008551</name>
</gene>
<dbReference type="InterPro" id="IPR020904">
    <property type="entry name" value="Sc_DH/Rdtase_CS"/>
</dbReference>
<evidence type="ECO:0000256" key="6">
    <source>
        <dbReference type="ARBA" id="ARBA00039153"/>
    </source>
</evidence>
<dbReference type="EC" id="1.5.1.34" evidence="6"/>
<dbReference type="SUPFAM" id="SSF51735">
    <property type="entry name" value="NAD(P)-binding Rossmann-fold domains"/>
    <property type="match status" value="1"/>
</dbReference>
<keyword evidence="3" id="KW-0521">NADP</keyword>
<dbReference type="PANTHER" id="PTHR15104">
    <property type="entry name" value="DIHYDROPTERIDINE REDUCTASE"/>
    <property type="match status" value="1"/>
</dbReference>
<dbReference type="GO" id="GO:0005737">
    <property type="term" value="C:cytoplasm"/>
    <property type="evidence" value="ECO:0007669"/>
    <property type="project" value="TreeGrafter"/>
</dbReference>
<keyword evidence="5" id="KW-0783">Tetrahydrobiopterin biosynthesis</keyword>
<evidence type="ECO:0000256" key="4">
    <source>
        <dbReference type="ARBA" id="ARBA00023002"/>
    </source>
</evidence>
<dbReference type="GO" id="GO:0070404">
    <property type="term" value="F:NADH binding"/>
    <property type="evidence" value="ECO:0007669"/>
    <property type="project" value="TreeGrafter"/>
</dbReference>
<name>A0A8H7RY18_9FUNG</name>
<dbReference type="InterPro" id="IPR002347">
    <property type="entry name" value="SDR_fam"/>
</dbReference>
<comment type="subunit">
    <text evidence="2">Homodimer.</text>
</comment>
<evidence type="ECO:0000256" key="3">
    <source>
        <dbReference type="ARBA" id="ARBA00022857"/>
    </source>
</evidence>
<dbReference type="AlphaFoldDB" id="A0A8H7RY18"/>
<keyword evidence="4" id="KW-0560">Oxidoreductase</keyword>
<evidence type="ECO:0000256" key="8">
    <source>
        <dbReference type="ARBA" id="ARBA00041348"/>
    </source>
</evidence>
<proteinExistence type="inferred from homology"/>
<keyword evidence="10" id="KW-1185">Reference proteome</keyword>
<dbReference type="PROSITE" id="PS00061">
    <property type="entry name" value="ADH_SHORT"/>
    <property type="match status" value="1"/>
</dbReference>